<protein>
    <recommendedName>
        <fullName evidence="2">DUSP domain-containing protein</fullName>
    </recommendedName>
</protein>
<proteinExistence type="predicted"/>
<keyword evidence="4" id="KW-1185">Reference proteome</keyword>
<feature type="compositionally biased region" description="Acidic residues" evidence="1">
    <location>
        <begin position="504"/>
        <end position="525"/>
    </location>
</feature>
<feature type="domain" description="DUSP" evidence="2">
    <location>
        <begin position="1"/>
        <end position="106"/>
    </location>
</feature>
<dbReference type="SUPFAM" id="SSF143791">
    <property type="entry name" value="DUSP-like"/>
    <property type="match status" value="1"/>
</dbReference>
<dbReference type="Gene3D" id="2.30.30.140">
    <property type="match status" value="1"/>
</dbReference>
<dbReference type="GO" id="GO:0004843">
    <property type="term" value="F:cysteine-type deubiquitinase activity"/>
    <property type="evidence" value="ECO:0007669"/>
    <property type="project" value="InterPro"/>
</dbReference>
<evidence type="ECO:0000259" key="2">
    <source>
        <dbReference type="PROSITE" id="PS51283"/>
    </source>
</evidence>
<dbReference type="AlphaFoldDB" id="A0A2P4YKG9"/>
<evidence type="ECO:0000256" key="1">
    <source>
        <dbReference type="SAM" id="MobiDB-lite"/>
    </source>
</evidence>
<dbReference type="InterPro" id="IPR006615">
    <property type="entry name" value="Pept_C19_DUSP"/>
</dbReference>
<evidence type="ECO:0000313" key="4">
    <source>
        <dbReference type="Proteomes" id="UP000237271"/>
    </source>
</evidence>
<feature type="region of interest" description="Disordered" evidence="1">
    <location>
        <begin position="495"/>
        <end position="599"/>
    </location>
</feature>
<comment type="caution">
    <text evidence="3">The sequence shown here is derived from an EMBL/GenBank/DDBJ whole genome shotgun (WGS) entry which is preliminary data.</text>
</comment>
<dbReference type="InterPro" id="IPR035927">
    <property type="entry name" value="DUSP-like_sf"/>
</dbReference>
<dbReference type="Proteomes" id="UP000237271">
    <property type="component" value="Unassembled WGS sequence"/>
</dbReference>
<organism evidence="3 4">
    <name type="scientific">Phytophthora palmivora</name>
    <dbReference type="NCBI Taxonomy" id="4796"/>
    <lineage>
        <taxon>Eukaryota</taxon>
        <taxon>Sar</taxon>
        <taxon>Stramenopiles</taxon>
        <taxon>Oomycota</taxon>
        <taxon>Peronosporomycetes</taxon>
        <taxon>Peronosporales</taxon>
        <taxon>Peronosporaceae</taxon>
        <taxon>Phytophthora</taxon>
    </lineage>
</organism>
<dbReference type="EMBL" id="NCKW01002059">
    <property type="protein sequence ID" value="POM78300.1"/>
    <property type="molecule type" value="Genomic_DNA"/>
</dbReference>
<accession>A0A2P4YKG9</accession>
<evidence type="ECO:0000313" key="3">
    <source>
        <dbReference type="EMBL" id="POM78300.1"/>
    </source>
</evidence>
<dbReference type="OrthoDB" id="161570at2759"/>
<dbReference type="PROSITE" id="PS51283">
    <property type="entry name" value="DUSP"/>
    <property type="match status" value="1"/>
</dbReference>
<name>A0A2P4YKG9_9STRA</name>
<gene>
    <name evidence="3" type="ORF">PHPALM_4185</name>
</gene>
<dbReference type="CDD" id="cd20104">
    <property type="entry name" value="MBT_PHF20L1-like"/>
    <property type="match status" value="1"/>
</dbReference>
<dbReference type="Gene3D" id="3.30.2230.10">
    <property type="entry name" value="DUSP-like"/>
    <property type="match status" value="1"/>
</dbReference>
<dbReference type="SUPFAM" id="SSF54160">
    <property type="entry name" value="Chromo domain-like"/>
    <property type="match status" value="1"/>
</dbReference>
<feature type="region of interest" description="Disordered" evidence="1">
    <location>
        <begin position="226"/>
        <end position="279"/>
    </location>
</feature>
<sequence>MVKSKTPALQRAKELSDSAPLEEGSHWFAVATPWWGTFHSCPVAKDAPKVRNDALIDKLLSSKVRKVAILKPNLEEGSDFVLVPESSWDVIARELDYDWEIRREVIYHRSQQELQLEPYPFTFKIFYWTTGETEPVELVDETDRGVVVLGSRVHTLGQLFSEVWLSAPDDFRQKFPQLLSDIDPMCLPTNSRAVPKSSQIRVCLQSVRASDGKVEWMPIEKMQKRTRVAPTSLTRLKPRAKKRQARDCDDESSDNQQSEVEGEESEVDELHYSGQFKTDPNGLSAMMNVKLGNLRLDNRSEVASGDARLHKVLIEQKSHGSSEGMSWQSQGHELQWRMDLTKGDTLDAFDTSRSWFEARLLAAKRNKVLVHYRGWESKWDEWILRTSPRIAPPYSRVSKWRSALRPHSLVQIGLQVPRLKHVKWRNATVIEVTPSTDDDVELVQGGSDGIGLRVHVHVDNDEIWLPAHDDLLCRSNTHNESSALTKRERQLLSHDDSFASDSSDAPEGDGEDNILEIDGGEDDNETNLMDRSSSSSSRPPKLINAARVGPARDLNASFRQVQDHGRSSPGRTPARRRNLGRTQGFSDDTSPEPVSPTKQLNSRTLKTLWTQVGNDLQALQSSWGELGESLVALIESSKRTTAQG</sequence>
<dbReference type="InterPro" id="IPR016197">
    <property type="entry name" value="Chromo-like_dom_sf"/>
</dbReference>
<reference evidence="3 4" key="1">
    <citation type="journal article" date="2017" name="Genome Biol. Evol.">
        <title>Phytophthora megakarya and P. palmivora, closely related causal agents of cacao black pod rot, underwent increases in genome sizes and gene numbers by different mechanisms.</title>
        <authorList>
            <person name="Ali S.S."/>
            <person name="Shao J."/>
            <person name="Lary D.J."/>
            <person name="Kronmiller B."/>
            <person name="Shen D."/>
            <person name="Strem M.D."/>
            <person name="Amoako-Attah I."/>
            <person name="Akrofi A.Y."/>
            <person name="Begoude B.A."/>
            <person name="Ten Hoopen G.M."/>
            <person name="Coulibaly K."/>
            <person name="Kebe B.I."/>
            <person name="Melnick R.L."/>
            <person name="Guiltinan M.J."/>
            <person name="Tyler B.M."/>
            <person name="Meinhardt L.W."/>
            <person name="Bailey B.A."/>
        </authorList>
    </citation>
    <scope>NUCLEOTIDE SEQUENCE [LARGE SCALE GENOMIC DNA]</scope>
    <source>
        <strain evidence="4">sbr112.9</strain>
    </source>
</reference>